<dbReference type="InterPro" id="IPR000742">
    <property type="entry name" value="EGF"/>
</dbReference>
<dbReference type="InterPro" id="IPR025287">
    <property type="entry name" value="WAK_GUB"/>
</dbReference>
<sequence length="508" mass="56839">MLLLMLANATAHELALPNSKPGCPKKCGELDIPYPFGTRAGCFLSEEFFITCNNTHNDPPKPFWVHSNIPVTNINMGGRLQIQTSVAKACYNKTDMIDSISWNTILKVGISTISDVQNKFTVVGCDSYGYIQGKIGDRNYREGCISWCGSPDDVIEGSCSGSGCCQIDIPKGLKEIKVQAYSFNGHQNVSQFNPCSYAFVIEDSQFHFSSSNLSNMKLKVPTAVDWAITGQGKCEEARRNKTSYACKKNSECYEPPANNSVRGYLCRCKDGYEGNPYLSDSNGCKDINECKTGNHSCSKHADCVNIEGNYTCKCCKGYNGDGRKDGDGCMPNQSSTVFTYKIFVGVGLSFVILLVFTSWLYFMFKKRRLIKLKEFFFQQNGGFLLQQQLSKQSGSCDTTKIFVEKELKKATNNFDEKRIIGRGGYGTSSKLTEKSDVYSFGVVLVELMTRKKVVSFAKPEEERNLIREVAELARRCLRVKGEERPTMKEVAMELEGLRRMHNVEENIE</sequence>
<dbReference type="PANTHER" id="PTHR33491">
    <property type="entry name" value="OSJNBA0016N04.9 PROTEIN"/>
    <property type="match status" value="1"/>
</dbReference>
<reference evidence="12" key="2">
    <citation type="submission" date="2023-02" db="EMBL/GenBank/DDBJ databases">
        <authorList>
            <person name="Swenson N.G."/>
            <person name="Wegrzyn J.L."/>
            <person name="Mcevoy S.L."/>
        </authorList>
    </citation>
    <scope>NUCLEOTIDE SEQUENCE</scope>
    <source>
        <strain evidence="12">91603</strain>
        <tissue evidence="12">Leaf</tissue>
    </source>
</reference>
<keyword evidence="8" id="KW-1015">Disulfide bond</keyword>
<evidence type="ECO:0000313" key="13">
    <source>
        <dbReference type="Proteomes" id="UP001064489"/>
    </source>
</evidence>
<accession>A0AAD5IPA9</accession>
<dbReference type="InterPro" id="IPR001245">
    <property type="entry name" value="Ser-Thr/Tyr_kinase_cat_dom"/>
</dbReference>
<dbReference type="Pfam" id="PF13947">
    <property type="entry name" value="GUB_WAK_bind"/>
    <property type="match status" value="1"/>
</dbReference>
<dbReference type="SMART" id="SM00179">
    <property type="entry name" value="EGF_CA"/>
    <property type="match status" value="1"/>
</dbReference>
<dbReference type="InterPro" id="IPR001881">
    <property type="entry name" value="EGF-like_Ca-bd_dom"/>
</dbReference>
<evidence type="ECO:0000256" key="4">
    <source>
        <dbReference type="ARBA" id="ARBA00022729"/>
    </source>
</evidence>
<keyword evidence="7 10" id="KW-0472">Membrane</keyword>
<evidence type="ECO:0000256" key="9">
    <source>
        <dbReference type="PROSITE-ProRule" id="PRU00076"/>
    </source>
</evidence>
<dbReference type="Gene3D" id="2.10.25.10">
    <property type="entry name" value="Laminin"/>
    <property type="match status" value="2"/>
</dbReference>
<evidence type="ECO:0000259" key="11">
    <source>
        <dbReference type="PROSITE" id="PS50026"/>
    </source>
</evidence>
<dbReference type="GO" id="GO:0004672">
    <property type="term" value="F:protein kinase activity"/>
    <property type="evidence" value="ECO:0007669"/>
    <property type="project" value="InterPro"/>
</dbReference>
<reference evidence="12" key="1">
    <citation type="journal article" date="2022" name="Plant J.">
        <title>Strategies of tolerance reflected in two North American maple genomes.</title>
        <authorList>
            <person name="McEvoy S.L."/>
            <person name="Sezen U.U."/>
            <person name="Trouern-Trend A."/>
            <person name="McMahon S.M."/>
            <person name="Schaberg P.G."/>
            <person name="Yang J."/>
            <person name="Wegrzyn J.L."/>
            <person name="Swenson N.G."/>
        </authorList>
    </citation>
    <scope>NUCLEOTIDE SEQUENCE</scope>
    <source>
        <strain evidence="12">91603</strain>
    </source>
</reference>
<comment type="caution">
    <text evidence="9">Lacks conserved residue(s) required for the propagation of feature annotation.</text>
</comment>
<keyword evidence="3 10" id="KW-0812">Transmembrane</keyword>
<gene>
    <name evidence="12" type="ORF">LWI28_006236</name>
</gene>
<dbReference type="SMART" id="SM00181">
    <property type="entry name" value="EGF"/>
    <property type="match status" value="2"/>
</dbReference>
<dbReference type="GO" id="GO:0030247">
    <property type="term" value="F:polysaccharide binding"/>
    <property type="evidence" value="ECO:0007669"/>
    <property type="project" value="InterPro"/>
</dbReference>
<dbReference type="Pfam" id="PF07714">
    <property type="entry name" value="PK_Tyr_Ser-Thr"/>
    <property type="match status" value="1"/>
</dbReference>
<dbReference type="SUPFAM" id="SSF57196">
    <property type="entry name" value="EGF/Laminin"/>
    <property type="match status" value="2"/>
</dbReference>
<comment type="caution">
    <text evidence="12">The sequence shown here is derived from an EMBL/GenBank/DDBJ whole genome shotgun (WGS) entry which is preliminary data.</text>
</comment>
<dbReference type="Pfam" id="PF12947">
    <property type="entry name" value="EGF_3"/>
    <property type="match status" value="1"/>
</dbReference>
<evidence type="ECO:0000256" key="6">
    <source>
        <dbReference type="ARBA" id="ARBA00022989"/>
    </source>
</evidence>
<dbReference type="Gene3D" id="1.10.510.10">
    <property type="entry name" value="Transferase(Phosphotransferase) domain 1"/>
    <property type="match status" value="1"/>
</dbReference>
<dbReference type="FunFam" id="2.10.25.10:FF:000038">
    <property type="entry name" value="Fibrillin 2"/>
    <property type="match status" value="1"/>
</dbReference>
<feature type="transmembrane region" description="Helical" evidence="10">
    <location>
        <begin position="342"/>
        <end position="364"/>
    </location>
</feature>
<evidence type="ECO:0000256" key="2">
    <source>
        <dbReference type="ARBA" id="ARBA00022536"/>
    </source>
</evidence>
<evidence type="ECO:0000313" key="12">
    <source>
        <dbReference type="EMBL" id="KAI9173773.1"/>
    </source>
</evidence>
<dbReference type="SUPFAM" id="SSF56112">
    <property type="entry name" value="Protein kinase-like (PK-like)"/>
    <property type="match status" value="1"/>
</dbReference>
<dbReference type="InterPro" id="IPR011009">
    <property type="entry name" value="Kinase-like_dom_sf"/>
</dbReference>
<evidence type="ECO:0000256" key="3">
    <source>
        <dbReference type="ARBA" id="ARBA00022692"/>
    </source>
</evidence>
<dbReference type="EMBL" id="JAJSOW010000103">
    <property type="protein sequence ID" value="KAI9173773.1"/>
    <property type="molecule type" value="Genomic_DNA"/>
</dbReference>
<evidence type="ECO:0000256" key="10">
    <source>
        <dbReference type="SAM" id="Phobius"/>
    </source>
</evidence>
<dbReference type="Proteomes" id="UP001064489">
    <property type="component" value="Chromosome 8"/>
</dbReference>
<name>A0AAD5IPA9_ACENE</name>
<proteinExistence type="predicted"/>
<evidence type="ECO:0000256" key="5">
    <source>
        <dbReference type="ARBA" id="ARBA00022737"/>
    </source>
</evidence>
<dbReference type="GO" id="GO:0016020">
    <property type="term" value="C:membrane"/>
    <property type="evidence" value="ECO:0007669"/>
    <property type="project" value="UniProtKB-SubCell"/>
</dbReference>
<keyword evidence="2 9" id="KW-0245">EGF-like domain</keyword>
<keyword evidence="6 10" id="KW-1133">Transmembrane helix</keyword>
<keyword evidence="13" id="KW-1185">Reference proteome</keyword>
<dbReference type="InterPro" id="IPR018097">
    <property type="entry name" value="EGF_Ca-bd_CS"/>
</dbReference>
<dbReference type="AlphaFoldDB" id="A0AAD5IPA9"/>
<dbReference type="InterPro" id="IPR024731">
    <property type="entry name" value="NELL2-like_EGF"/>
</dbReference>
<evidence type="ECO:0000256" key="7">
    <source>
        <dbReference type="ARBA" id="ARBA00023136"/>
    </source>
</evidence>
<dbReference type="InterPro" id="IPR000152">
    <property type="entry name" value="EGF-type_Asp/Asn_hydroxyl_site"/>
</dbReference>
<evidence type="ECO:0000256" key="8">
    <source>
        <dbReference type="ARBA" id="ARBA00023157"/>
    </source>
</evidence>
<dbReference type="CDD" id="cd00054">
    <property type="entry name" value="EGF_CA"/>
    <property type="match status" value="1"/>
</dbReference>
<keyword evidence="5" id="KW-0677">Repeat</keyword>
<organism evidence="12 13">
    <name type="scientific">Acer negundo</name>
    <name type="common">Box elder</name>
    <dbReference type="NCBI Taxonomy" id="4023"/>
    <lineage>
        <taxon>Eukaryota</taxon>
        <taxon>Viridiplantae</taxon>
        <taxon>Streptophyta</taxon>
        <taxon>Embryophyta</taxon>
        <taxon>Tracheophyta</taxon>
        <taxon>Spermatophyta</taxon>
        <taxon>Magnoliopsida</taxon>
        <taxon>eudicotyledons</taxon>
        <taxon>Gunneridae</taxon>
        <taxon>Pentapetalae</taxon>
        <taxon>rosids</taxon>
        <taxon>malvids</taxon>
        <taxon>Sapindales</taxon>
        <taxon>Sapindaceae</taxon>
        <taxon>Hippocastanoideae</taxon>
        <taxon>Acereae</taxon>
        <taxon>Acer</taxon>
    </lineage>
</organism>
<comment type="subcellular location">
    <subcellularLocation>
        <location evidence="1">Membrane</location>
        <topology evidence="1">Single-pass membrane protein</topology>
    </subcellularLocation>
</comment>
<keyword evidence="4" id="KW-0732">Signal</keyword>
<dbReference type="PROSITE" id="PS01187">
    <property type="entry name" value="EGF_CA"/>
    <property type="match status" value="1"/>
</dbReference>
<evidence type="ECO:0000256" key="1">
    <source>
        <dbReference type="ARBA" id="ARBA00004167"/>
    </source>
</evidence>
<dbReference type="GO" id="GO:0005509">
    <property type="term" value="F:calcium ion binding"/>
    <property type="evidence" value="ECO:0007669"/>
    <property type="project" value="InterPro"/>
</dbReference>
<protein>
    <recommendedName>
        <fullName evidence="11">EGF-like domain-containing protein</fullName>
    </recommendedName>
</protein>
<dbReference type="PROSITE" id="PS00010">
    <property type="entry name" value="ASX_HYDROXYL"/>
    <property type="match status" value="1"/>
</dbReference>
<feature type="domain" description="EGF-like" evidence="11">
    <location>
        <begin position="286"/>
        <end position="321"/>
    </location>
</feature>
<dbReference type="PROSITE" id="PS50026">
    <property type="entry name" value="EGF_3"/>
    <property type="match status" value="1"/>
</dbReference>